<organism evidence="1 2">
    <name type="scientific">Callosobruchus maculatus</name>
    <name type="common">Southern cowpea weevil</name>
    <name type="synonym">Pulse bruchid</name>
    <dbReference type="NCBI Taxonomy" id="64391"/>
    <lineage>
        <taxon>Eukaryota</taxon>
        <taxon>Metazoa</taxon>
        <taxon>Ecdysozoa</taxon>
        <taxon>Arthropoda</taxon>
        <taxon>Hexapoda</taxon>
        <taxon>Insecta</taxon>
        <taxon>Pterygota</taxon>
        <taxon>Neoptera</taxon>
        <taxon>Endopterygota</taxon>
        <taxon>Coleoptera</taxon>
        <taxon>Polyphaga</taxon>
        <taxon>Cucujiformia</taxon>
        <taxon>Chrysomeloidea</taxon>
        <taxon>Chrysomelidae</taxon>
        <taxon>Bruchinae</taxon>
        <taxon>Bruchini</taxon>
        <taxon>Callosobruchus</taxon>
    </lineage>
</organism>
<dbReference type="AlphaFoldDB" id="A0A653C9T3"/>
<dbReference type="EMBL" id="CAACVG010007292">
    <property type="protein sequence ID" value="VEN44682.1"/>
    <property type="molecule type" value="Genomic_DNA"/>
</dbReference>
<accession>A0A653C9T3</accession>
<proteinExistence type="predicted"/>
<protein>
    <submittedName>
        <fullName evidence="1">Uncharacterized protein</fullName>
    </submittedName>
</protein>
<gene>
    <name evidence="1" type="ORF">CALMAC_LOCUS7392</name>
</gene>
<evidence type="ECO:0000313" key="1">
    <source>
        <dbReference type="EMBL" id="VEN44682.1"/>
    </source>
</evidence>
<keyword evidence="2" id="KW-1185">Reference proteome</keyword>
<evidence type="ECO:0000313" key="2">
    <source>
        <dbReference type="Proteomes" id="UP000410492"/>
    </source>
</evidence>
<name>A0A653C9T3_CALMS</name>
<sequence length="54" mass="6270">MCQMQNSRWCFEIKNAFPSLETQVKKGKLLEPSVLEKLSYQRSIHMHTAGLSMN</sequence>
<reference evidence="1 2" key="1">
    <citation type="submission" date="2019-01" db="EMBL/GenBank/DDBJ databases">
        <authorList>
            <person name="Sayadi A."/>
        </authorList>
    </citation>
    <scope>NUCLEOTIDE SEQUENCE [LARGE SCALE GENOMIC DNA]</scope>
</reference>
<dbReference type="Proteomes" id="UP000410492">
    <property type="component" value="Unassembled WGS sequence"/>
</dbReference>